<keyword evidence="2" id="KW-1185">Reference proteome</keyword>
<comment type="caution">
    <text evidence="1">The sequence shown here is derived from an EMBL/GenBank/DDBJ whole genome shotgun (WGS) entry which is preliminary data.</text>
</comment>
<gene>
    <name evidence="1" type="ORF">CUNI_LOCUS14851</name>
</gene>
<accession>A0A8S3ZIK2</accession>
<feature type="non-terminal residue" evidence="1">
    <location>
        <position position="66"/>
    </location>
</feature>
<evidence type="ECO:0000313" key="1">
    <source>
        <dbReference type="EMBL" id="CAG5129293.1"/>
    </source>
</evidence>
<name>A0A8S3ZIK2_9EUPU</name>
<evidence type="ECO:0000313" key="2">
    <source>
        <dbReference type="Proteomes" id="UP000678393"/>
    </source>
</evidence>
<proteinExistence type="predicted"/>
<reference evidence="1" key="1">
    <citation type="submission" date="2021-04" db="EMBL/GenBank/DDBJ databases">
        <authorList>
            <consortium name="Molecular Ecology Group"/>
        </authorList>
    </citation>
    <scope>NUCLEOTIDE SEQUENCE</scope>
</reference>
<protein>
    <submittedName>
        <fullName evidence="1">Uncharacterized protein</fullName>
    </submittedName>
</protein>
<organism evidence="1 2">
    <name type="scientific">Candidula unifasciata</name>
    <dbReference type="NCBI Taxonomy" id="100452"/>
    <lineage>
        <taxon>Eukaryota</taxon>
        <taxon>Metazoa</taxon>
        <taxon>Spiralia</taxon>
        <taxon>Lophotrochozoa</taxon>
        <taxon>Mollusca</taxon>
        <taxon>Gastropoda</taxon>
        <taxon>Heterobranchia</taxon>
        <taxon>Euthyneura</taxon>
        <taxon>Panpulmonata</taxon>
        <taxon>Eupulmonata</taxon>
        <taxon>Stylommatophora</taxon>
        <taxon>Helicina</taxon>
        <taxon>Helicoidea</taxon>
        <taxon>Geomitridae</taxon>
        <taxon>Candidula</taxon>
    </lineage>
</organism>
<dbReference type="EMBL" id="CAJHNH020003442">
    <property type="protein sequence ID" value="CAG5129293.1"/>
    <property type="molecule type" value="Genomic_DNA"/>
</dbReference>
<feature type="non-terminal residue" evidence="1">
    <location>
        <position position="1"/>
    </location>
</feature>
<sequence>DFMSSKKCFTKTQCDEGAKVLKSIHNAQLLVQKTVADLDFVRIPTENISKNVITTNPLISVTDFIE</sequence>
<dbReference type="Proteomes" id="UP000678393">
    <property type="component" value="Unassembled WGS sequence"/>
</dbReference>
<dbReference type="AlphaFoldDB" id="A0A8S3ZIK2"/>